<sequence>MSQSQFGQSLVTKTRSSHLKCQAPEWLDRHRILEFENGDCLEQRALSLHTFRELGPPDLVQLTKYTKSRTSSTYHFVTGVDVSSAASIAAYLTTLTSSLGEYQLWFGRAPQWKVTEGTYCSWNVFSRVDVRVSATFPGSTKMYLLTADGIPQDPSEDDEVLWNELFMSAMMRCLLLKDDDIYFMEHTRHENPFSLHGVNQFLRCFESLYRRGPAAGAASYVQVPNLSDNYMVDALYRLIDVTGLYEPVIEMLERIGANEILAQVLLKADREVDAVKLLVDGVTENPRNYSLLVTEADFCLSKERSDLALDCARRAVSAAPSDFYPWYVLCKIYLSLEQYDQVLLSLNSAPFIPFVGMDMQHQNPGKKSHRPLPTDGVLDDAWQFTADKSDPVAAQATTVQPALARLPGAQLRGCHALAYDILATLNVKLGWSELMKLRSQIFWMDAEPPASSDKPQDEANANAENSADDAEGTTPREAMVHRTLRSKRLCERRVDRLFMILFEDVRYYSAWQREAVHRESQKLPVEKSAFEWQMFGTLAERLHYVDQAKTAYKKSLAMFFNHRSLSKLLRFDVYDLETAVKLAAWYHRWYNEFSPLVIESLRKIVARDGLTKVKYQVEAIFGKQSIVQLIHFYLDNLAALKCTGYNM</sequence>
<dbReference type="GO" id="GO:0034044">
    <property type="term" value="C:exomer complex"/>
    <property type="evidence" value="ECO:0007669"/>
    <property type="project" value="UniProtKB-ARBA"/>
</dbReference>
<dbReference type="Pfam" id="PF09295">
    <property type="entry name" value="ChAPs"/>
    <property type="match status" value="1"/>
</dbReference>
<keyword evidence="3" id="KW-1185">Reference proteome</keyword>
<dbReference type="Proteomes" id="UP001362899">
    <property type="component" value="Unassembled WGS sequence"/>
</dbReference>
<evidence type="ECO:0000313" key="2">
    <source>
        <dbReference type="EMBL" id="GMM53290.1"/>
    </source>
</evidence>
<dbReference type="SUPFAM" id="SSF48452">
    <property type="entry name" value="TPR-like"/>
    <property type="match status" value="1"/>
</dbReference>
<dbReference type="AlphaFoldDB" id="A0AAV5RP37"/>
<dbReference type="EMBL" id="BTGC01000008">
    <property type="protein sequence ID" value="GMM53290.1"/>
    <property type="molecule type" value="Genomic_DNA"/>
</dbReference>
<dbReference type="InterPro" id="IPR011990">
    <property type="entry name" value="TPR-like_helical_dom_sf"/>
</dbReference>
<accession>A0AAV5RP37</accession>
<evidence type="ECO:0000256" key="1">
    <source>
        <dbReference type="SAM" id="MobiDB-lite"/>
    </source>
</evidence>
<dbReference type="Gene3D" id="1.25.40.10">
    <property type="entry name" value="Tetratricopeptide repeat domain"/>
    <property type="match status" value="1"/>
</dbReference>
<dbReference type="PANTHER" id="PTHR31975:SF1">
    <property type="entry name" value="BUD SITE SELECTION PROTEIN 7-RELATED"/>
    <property type="match status" value="1"/>
</dbReference>
<reference evidence="2 3" key="1">
    <citation type="journal article" date="2023" name="Elife">
        <title>Identification of key yeast species and microbe-microbe interactions impacting larval growth of Drosophila in the wild.</title>
        <authorList>
            <person name="Mure A."/>
            <person name="Sugiura Y."/>
            <person name="Maeda R."/>
            <person name="Honda K."/>
            <person name="Sakurai N."/>
            <person name="Takahashi Y."/>
            <person name="Watada M."/>
            <person name="Katoh T."/>
            <person name="Gotoh A."/>
            <person name="Gotoh Y."/>
            <person name="Taniguchi I."/>
            <person name="Nakamura K."/>
            <person name="Hayashi T."/>
            <person name="Katayama T."/>
            <person name="Uemura T."/>
            <person name="Hattori Y."/>
        </authorList>
    </citation>
    <scope>NUCLEOTIDE SEQUENCE [LARGE SCALE GENOMIC DNA]</scope>
    <source>
        <strain evidence="2 3">SB-73</strain>
    </source>
</reference>
<name>A0AAV5RP37_STABA</name>
<proteinExistence type="predicted"/>
<evidence type="ECO:0000313" key="3">
    <source>
        <dbReference type="Proteomes" id="UP001362899"/>
    </source>
</evidence>
<feature type="region of interest" description="Disordered" evidence="1">
    <location>
        <begin position="448"/>
        <end position="476"/>
    </location>
</feature>
<comment type="caution">
    <text evidence="2">The sequence shown here is derived from an EMBL/GenBank/DDBJ whole genome shotgun (WGS) entry which is preliminary data.</text>
</comment>
<organism evidence="2 3">
    <name type="scientific">Starmerella bacillaris</name>
    <name type="common">Yeast</name>
    <name type="synonym">Candida zemplinina</name>
    <dbReference type="NCBI Taxonomy" id="1247836"/>
    <lineage>
        <taxon>Eukaryota</taxon>
        <taxon>Fungi</taxon>
        <taxon>Dikarya</taxon>
        <taxon>Ascomycota</taxon>
        <taxon>Saccharomycotina</taxon>
        <taxon>Dipodascomycetes</taxon>
        <taxon>Dipodascales</taxon>
        <taxon>Trichomonascaceae</taxon>
        <taxon>Starmerella</taxon>
    </lineage>
</organism>
<dbReference type="PANTHER" id="PTHR31975">
    <property type="entry name" value="BUD SITE SELECTION PROTEIN 7-RELATED"/>
    <property type="match status" value="1"/>
</dbReference>
<protein>
    <submittedName>
        <fullName evidence="2">Exomer complex subunit</fullName>
    </submittedName>
</protein>
<gene>
    <name evidence="2" type="ORF">DASB73_042530</name>
</gene>
<dbReference type="GO" id="GO:0006893">
    <property type="term" value="P:Golgi to plasma membrane transport"/>
    <property type="evidence" value="ECO:0007669"/>
    <property type="project" value="TreeGrafter"/>
</dbReference>
<dbReference type="InterPro" id="IPR015374">
    <property type="entry name" value="ChAPs"/>
</dbReference>